<dbReference type="InterPro" id="IPR016161">
    <property type="entry name" value="Ald_DH/histidinol_DH"/>
</dbReference>
<evidence type="ECO:0000256" key="5">
    <source>
        <dbReference type="RuleBase" id="RU003345"/>
    </source>
</evidence>
<dbReference type="GO" id="GO:0016620">
    <property type="term" value="F:oxidoreductase activity, acting on the aldehyde or oxo group of donors, NAD or NADP as acceptor"/>
    <property type="evidence" value="ECO:0007669"/>
    <property type="project" value="InterPro"/>
</dbReference>
<evidence type="ECO:0000256" key="1">
    <source>
        <dbReference type="ARBA" id="ARBA00009986"/>
    </source>
</evidence>
<dbReference type="Gene3D" id="3.40.605.10">
    <property type="entry name" value="Aldehyde Dehydrogenase, Chain A, domain 1"/>
    <property type="match status" value="1"/>
</dbReference>
<feature type="domain" description="Aldehyde dehydrogenase" evidence="6">
    <location>
        <begin position="27"/>
        <end position="487"/>
    </location>
</feature>
<gene>
    <name evidence="7" type="ORF">EJ903_14530</name>
</gene>
<dbReference type="OrthoDB" id="9772584at2"/>
<feature type="active site" evidence="4">
    <location>
        <position position="264"/>
    </location>
</feature>
<dbReference type="Proteomes" id="UP000277007">
    <property type="component" value="Unassembled WGS sequence"/>
</dbReference>
<dbReference type="FunFam" id="3.40.605.10:FF:000026">
    <property type="entry name" value="Aldehyde dehydrogenase, putative"/>
    <property type="match status" value="1"/>
</dbReference>
<evidence type="ECO:0000256" key="2">
    <source>
        <dbReference type="ARBA" id="ARBA00023002"/>
    </source>
</evidence>
<keyword evidence="3" id="KW-0558">Oxidation</keyword>
<evidence type="ECO:0000256" key="4">
    <source>
        <dbReference type="PROSITE-ProRule" id="PRU10007"/>
    </source>
</evidence>
<keyword evidence="2 5" id="KW-0560">Oxidoreductase</keyword>
<dbReference type="AlphaFoldDB" id="A0A3S0HWJ1"/>
<dbReference type="InterPro" id="IPR016162">
    <property type="entry name" value="Ald_DH_N"/>
</dbReference>
<dbReference type="EMBL" id="RXMA01000013">
    <property type="protein sequence ID" value="RTR18852.1"/>
    <property type="molecule type" value="Genomic_DNA"/>
</dbReference>
<dbReference type="FunFam" id="3.40.309.10:FF:000012">
    <property type="entry name" value="Betaine aldehyde dehydrogenase"/>
    <property type="match status" value="1"/>
</dbReference>
<keyword evidence="8" id="KW-1185">Reference proteome</keyword>
<protein>
    <submittedName>
        <fullName evidence="7">Aldehyde dehydrogenase family protein</fullName>
    </submittedName>
</protein>
<evidence type="ECO:0000313" key="8">
    <source>
        <dbReference type="Proteomes" id="UP000277007"/>
    </source>
</evidence>
<accession>A0A3S0HWJ1</accession>
<proteinExistence type="inferred from homology"/>
<dbReference type="InterPro" id="IPR029510">
    <property type="entry name" value="Ald_DH_CS_GLU"/>
</dbReference>
<dbReference type="PROSITE" id="PS00687">
    <property type="entry name" value="ALDEHYDE_DEHYDR_GLU"/>
    <property type="match status" value="1"/>
</dbReference>
<dbReference type="PANTHER" id="PTHR42804:SF1">
    <property type="entry name" value="ALDEHYDE DEHYDROGENASE-RELATED"/>
    <property type="match status" value="1"/>
</dbReference>
<reference evidence="7 8" key="1">
    <citation type="submission" date="2018-12" db="EMBL/GenBank/DDBJ databases">
        <authorList>
            <person name="Yang Y."/>
        </authorList>
    </citation>
    <scope>NUCLEOTIDE SEQUENCE [LARGE SCALE GENOMIC DNA]</scope>
    <source>
        <strain evidence="7 8">L-25-5w-1</strain>
    </source>
</reference>
<evidence type="ECO:0000259" key="6">
    <source>
        <dbReference type="Pfam" id="PF00171"/>
    </source>
</evidence>
<comment type="similarity">
    <text evidence="1 5">Belongs to the aldehyde dehydrogenase family.</text>
</comment>
<evidence type="ECO:0000256" key="3">
    <source>
        <dbReference type="ARBA" id="ARBA00023097"/>
    </source>
</evidence>
<comment type="caution">
    <text evidence="7">The sequence shown here is derived from an EMBL/GenBank/DDBJ whole genome shotgun (WGS) entry which is preliminary data.</text>
</comment>
<dbReference type="InterPro" id="IPR016163">
    <property type="entry name" value="Ald_DH_C"/>
</dbReference>
<dbReference type="InterPro" id="IPR015590">
    <property type="entry name" value="Aldehyde_DH_dom"/>
</dbReference>
<dbReference type="FunFam" id="3.40.605.10:FF:000007">
    <property type="entry name" value="NAD/NADP-dependent betaine aldehyde dehydrogenase"/>
    <property type="match status" value="1"/>
</dbReference>
<dbReference type="SUPFAM" id="SSF53720">
    <property type="entry name" value="ALDH-like"/>
    <property type="match status" value="1"/>
</dbReference>
<name>A0A3S0HWJ1_9PROT</name>
<dbReference type="Gene3D" id="3.40.309.10">
    <property type="entry name" value="Aldehyde Dehydrogenase, Chain A, domain 2"/>
    <property type="match status" value="1"/>
</dbReference>
<evidence type="ECO:0000313" key="7">
    <source>
        <dbReference type="EMBL" id="RTR18852.1"/>
    </source>
</evidence>
<sequence>MTATVFPSVPTTPSAPREYRLLIDGRWVEGSSGVLERSSPAHGVVVSRYSTAGSVDVRAAVAAARRAFDHGPWPRLTGGERARLLAAVADRIEARADELAYVETLESGKPIAQARAEMGWAADLWRYASALARTLHGDSYNTIGEAVLGVVVREPVGVVSIITPWNFPFLIVGQKLPFALAAGCTAVVKPSEMTSGTTLILGEILMDAGLPPGVVNIVVGRGPEVGAPMVSDPEVDMLSFTGSTRVGQAAMAAAAATMKKVSFELGGKNPQLVFADADLDAAADAVVFGMQFNAGECCNSGSRLLVHRAIADDFVAEVVARSQRVPMGDPLDPTTKIGAIITPEHLGRIEGYVAGALQGGADVRLGGGRVANTPGLFMEPTVLTGVQPGMAVAREEIFGPVLSVLTFDDADAAIRLANDTPFGLSAAVWSRDIDTCLAAGQRLRAGTVWFNTFMDGCPELPFGGVKQSGLGRELGRAAVEEFTETKTLHMRRGPRTAWWADRRAV</sequence>
<organism evidence="7 8">
    <name type="scientific">Azospirillum griseum</name>
    <dbReference type="NCBI Taxonomy" id="2496639"/>
    <lineage>
        <taxon>Bacteria</taxon>
        <taxon>Pseudomonadati</taxon>
        <taxon>Pseudomonadota</taxon>
        <taxon>Alphaproteobacteria</taxon>
        <taxon>Rhodospirillales</taxon>
        <taxon>Azospirillaceae</taxon>
        <taxon>Azospirillum</taxon>
    </lineage>
</organism>
<dbReference type="PANTHER" id="PTHR42804">
    <property type="entry name" value="ALDEHYDE DEHYDROGENASE"/>
    <property type="match status" value="1"/>
</dbReference>
<dbReference type="Pfam" id="PF00171">
    <property type="entry name" value="Aldedh"/>
    <property type="match status" value="1"/>
</dbReference>
<dbReference type="RefSeq" id="WP_126616663.1">
    <property type="nucleotide sequence ID" value="NZ_JBHUCY010000038.1"/>
</dbReference>